<evidence type="ECO:0000313" key="1">
    <source>
        <dbReference type="EMBL" id="AOW05262.1"/>
    </source>
</evidence>
<reference evidence="1 2" key="1">
    <citation type="journal article" date="2016" name="PLoS ONE">
        <title>Sequence Assembly of Yarrowia lipolytica Strain W29/CLIB89 Shows Transposable Element Diversity.</title>
        <authorList>
            <person name="Magnan C."/>
            <person name="Yu J."/>
            <person name="Chang I."/>
            <person name="Jahn E."/>
            <person name="Kanomata Y."/>
            <person name="Wu J."/>
            <person name="Zeller M."/>
            <person name="Oakes M."/>
            <person name="Baldi P."/>
            <person name="Sandmeyer S."/>
        </authorList>
    </citation>
    <scope>NUCLEOTIDE SEQUENCE [LARGE SCALE GENOMIC DNA]</scope>
    <source>
        <strain evidence="2">CLIB89(W29)</strain>
    </source>
</reference>
<gene>
    <name evidence="1" type="ORF">YALI1_E13863g</name>
</gene>
<evidence type="ECO:0000313" key="2">
    <source>
        <dbReference type="Proteomes" id="UP000182444"/>
    </source>
</evidence>
<protein>
    <submittedName>
        <fullName evidence="1">Uncharacterized protein</fullName>
    </submittedName>
</protein>
<proteinExistence type="predicted"/>
<dbReference type="VEuPathDB" id="FungiDB:YALI1_E13863g"/>
<name>A0A1D8NHZ6_YARLL</name>
<organism evidence="1 2">
    <name type="scientific">Yarrowia lipolytica</name>
    <name type="common">Candida lipolytica</name>
    <dbReference type="NCBI Taxonomy" id="4952"/>
    <lineage>
        <taxon>Eukaryota</taxon>
        <taxon>Fungi</taxon>
        <taxon>Dikarya</taxon>
        <taxon>Ascomycota</taxon>
        <taxon>Saccharomycotina</taxon>
        <taxon>Dipodascomycetes</taxon>
        <taxon>Dipodascales</taxon>
        <taxon>Dipodascales incertae sedis</taxon>
        <taxon>Yarrowia</taxon>
    </lineage>
</organism>
<sequence length="156" mass="17175">MARGGRQVFTERSARWGSGVGARRLPASTYGSRMVLTRRGVSQMHPTKAVVISELCCRLLHLVFFWSDTLKLKQELQMHISALLVLTPRDGGLGVSWSHGTIVAHHVDAANLPHHHRSCHRRPLHVASLLVARCLTVSVAARNIVAFFISVSTGRA</sequence>
<dbReference type="EMBL" id="CP017557">
    <property type="protein sequence ID" value="AOW05262.1"/>
    <property type="molecule type" value="Genomic_DNA"/>
</dbReference>
<dbReference type="GeneID" id="94583589"/>
<accession>A0A1D8NHZ6</accession>
<dbReference type="AlphaFoldDB" id="A0A1D8NHZ6"/>
<dbReference type="Proteomes" id="UP000182444">
    <property type="component" value="Chromosome 1E"/>
</dbReference>
<dbReference type="RefSeq" id="XP_068139078.1">
    <property type="nucleotide sequence ID" value="XM_068282977.1"/>
</dbReference>